<dbReference type="AlphaFoldDB" id="A0AA35NCJ3"/>
<reference evidence="1" key="1">
    <citation type="submission" date="2022-10" db="EMBL/GenBank/DDBJ databases">
        <authorList>
            <person name="Byrne P K."/>
        </authorList>
    </citation>
    <scope>NUCLEOTIDE SEQUENCE</scope>
    <source>
        <strain evidence="1">IFO1815</strain>
    </source>
</reference>
<keyword evidence="2" id="KW-1185">Reference proteome</keyword>
<evidence type="ECO:0008006" key="3">
    <source>
        <dbReference type="Google" id="ProtNLM"/>
    </source>
</evidence>
<protein>
    <recommendedName>
        <fullName evidence="3">YJR039W</fullName>
    </recommendedName>
</protein>
<evidence type="ECO:0000313" key="2">
    <source>
        <dbReference type="Proteomes" id="UP001161438"/>
    </source>
</evidence>
<dbReference type="GeneID" id="80919258"/>
<gene>
    <name evidence="1" type="primary">SMKI10G2320</name>
    <name evidence="1" type="ORF">SMKI_10G2320</name>
</gene>
<dbReference type="EMBL" id="OX365766">
    <property type="protein sequence ID" value="CAI4034441.1"/>
    <property type="molecule type" value="Genomic_DNA"/>
</dbReference>
<proteinExistence type="predicted"/>
<name>A0AA35NCJ3_SACMI</name>
<dbReference type="RefSeq" id="XP_056077562.1">
    <property type="nucleotide sequence ID" value="XM_056223555.1"/>
</dbReference>
<sequence length="1117" mass="126229">MADEIIVSEVEGPLEVVKCFVRKEDGLEGQRRKLVVVGLEYIDVFEGLELDEARKVLRLRTEGCTVATFYFKDHYIANRSFYILLKSTGRLDFIDLDYKLVKSLETGIEQVRSDPKFLFQDPLRPALIFNLSSTEIYEISTEDIPNLVETDIKLSYVTSSPIVSIDACLNFNDVLDKDVFTLSILTHVYNATEYQLEACVCVFETKPVKKITWKRTINLSFADKAMVTQILLKSVANVGHFIFTPWKTYLIKHASSSKQSISGEAIGALYQGPGAFKPETIGETGLLRPILADVTLDHLTFTFVTDTAVIVSCRMNAILSSFEEDTYIWERTLFERLPINDGTAPEHYLSAFFDEKYWILVCLKGHLTVYSVENEKHCNSVSLGSLLCKSTLYSDFIGSYTRSHLSCGSLHNGQGFLNMKFQSYRNIFASTSMKLLFQTKNGAPRQVYSTKEGVYWADVNNSIYKGSERIHSELNDCFIATRDGTILKDRTIVTLAPIEKDEGCNYVYVTEQGYLRWSCSQGSYRIPNMETKLTIENCFLSAICNNGSFLTVLVLNDELTVFNNCNRLKSAKVLFNILSGLASIFLYEYKSTVYIFASDIEGNLCIIKLATFEIMEEVKICKKKLRFCGVPNSDYVFIYTADTTVLFQPCSVNGRFEIHEVYTPYHINCLITGQKDRTIIMVTSQGGFYDVVVPKDAGRAPFGSKLEQVAKTCLKFTTLESSSRYIIVAAIPVANHLQDKYSEIQVYDTKWVKNISTFNFSNINDDIKSIKYENVLISDMIDVPLLKRTETLGKRKTSELYKEVIFNSCILVSLNLNPIDDIDSNTMNNLMLFSFDEESGSMEYHFGINTGFSITGLYNYYNGCILVCGESIQAYQLNYSIHNNKFSIEKVSNRLNISGVAITTSVFFDERKAKMAKKQRNIDTWIYVEKMVLLDVRKGMMRFNAIHTTDGNIEKVQLQVQPLDPFERDLINSFTGSGKILTGVATATFKNIRYLLTSYGGQKLTLFSFELDGKEEVDESVHNVAAQVISINSVRTTDTRISTILGEPTFTPLFLVTTLLNGCYVMGFLKEEAVISLCKLSEETSVLSRAPDQKFLGFLDPQKDGNTVIAGNYFSTF</sequence>
<dbReference type="Proteomes" id="UP001161438">
    <property type="component" value="Chromosome 10"/>
</dbReference>
<accession>A0AA35NCJ3</accession>
<organism evidence="1 2">
    <name type="scientific">Saccharomyces mikatae IFO 1815</name>
    <dbReference type="NCBI Taxonomy" id="226126"/>
    <lineage>
        <taxon>Eukaryota</taxon>
        <taxon>Fungi</taxon>
        <taxon>Dikarya</taxon>
        <taxon>Ascomycota</taxon>
        <taxon>Saccharomycotina</taxon>
        <taxon>Saccharomycetes</taxon>
        <taxon>Saccharomycetales</taxon>
        <taxon>Saccharomycetaceae</taxon>
        <taxon>Saccharomyces</taxon>
    </lineage>
</organism>
<evidence type="ECO:0000313" key="1">
    <source>
        <dbReference type="EMBL" id="CAI4034441.1"/>
    </source>
</evidence>